<dbReference type="AlphaFoldDB" id="A0A087TX51"/>
<dbReference type="Proteomes" id="UP000054359">
    <property type="component" value="Unassembled WGS sequence"/>
</dbReference>
<organism evidence="1 2">
    <name type="scientific">Stegodyphus mimosarum</name>
    <name type="common">African social velvet spider</name>
    <dbReference type="NCBI Taxonomy" id="407821"/>
    <lineage>
        <taxon>Eukaryota</taxon>
        <taxon>Metazoa</taxon>
        <taxon>Ecdysozoa</taxon>
        <taxon>Arthropoda</taxon>
        <taxon>Chelicerata</taxon>
        <taxon>Arachnida</taxon>
        <taxon>Araneae</taxon>
        <taxon>Araneomorphae</taxon>
        <taxon>Entelegynae</taxon>
        <taxon>Eresoidea</taxon>
        <taxon>Eresidae</taxon>
        <taxon>Stegodyphus</taxon>
    </lineage>
</organism>
<evidence type="ECO:0000313" key="1">
    <source>
        <dbReference type="EMBL" id="KFM69690.1"/>
    </source>
</evidence>
<sequence>MTTCRSKKVILIITFISFDASSKNTFYDFPTLLYVKALSITTK</sequence>
<feature type="non-terminal residue" evidence="1">
    <location>
        <position position="43"/>
    </location>
</feature>
<evidence type="ECO:0000313" key="2">
    <source>
        <dbReference type="Proteomes" id="UP000054359"/>
    </source>
</evidence>
<gene>
    <name evidence="1" type="ORF">X975_12442</name>
</gene>
<accession>A0A087TX51</accession>
<name>A0A087TX51_STEMI</name>
<protein>
    <submittedName>
        <fullName evidence="1">Uncharacterized protein</fullName>
    </submittedName>
</protein>
<dbReference type="EMBL" id="KK117154">
    <property type="protein sequence ID" value="KFM69690.1"/>
    <property type="molecule type" value="Genomic_DNA"/>
</dbReference>
<keyword evidence="2" id="KW-1185">Reference proteome</keyword>
<reference evidence="1 2" key="1">
    <citation type="submission" date="2013-11" db="EMBL/GenBank/DDBJ databases">
        <title>Genome sequencing of Stegodyphus mimosarum.</title>
        <authorList>
            <person name="Bechsgaard J."/>
        </authorList>
    </citation>
    <scope>NUCLEOTIDE SEQUENCE [LARGE SCALE GENOMIC DNA]</scope>
</reference>
<proteinExistence type="predicted"/>